<dbReference type="PRINTS" id="PR00420">
    <property type="entry name" value="RNGMNOXGNASE"/>
</dbReference>
<dbReference type="RefSeq" id="WP_181428477.1">
    <property type="nucleotide sequence ID" value="NZ_QJJU01000034.1"/>
</dbReference>
<evidence type="ECO:0000313" key="7">
    <source>
        <dbReference type="Proteomes" id="UP000247781"/>
    </source>
</evidence>
<dbReference type="AlphaFoldDB" id="A0A318HA99"/>
<evidence type="ECO:0000256" key="1">
    <source>
        <dbReference type="ARBA" id="ARBA00001974"/>
    </source>
</evidence>
<comment type="similarity">
    <text evidence="2">Belongs to the PheA/TfdB FAD monooxygenase family.</text>
</comment>
<keyword evidence="4" id="KW-0274">FAD</keyword>
<dbReference type="GO" id="GO:0016709">
    <property type="term" value="F:oxidoreductase activity, acting on paired donors, with incorporation or reduction of molecular oxygen, NAD(P)H as one donor, and incorporation of one atom of oxygen"/>
    <property type="evidence" value="ECO:0007669"/>
    <property type="project" value="UniProtKB-ARBA"/>
</dbReference>
<evidence type="ECO:0000313" key="6">
    <source>
        <dbReference type="EMBL" id="PXX00380.1"/>
    </source>
</evidence>
<dbReference type="Gene3D" id="3.50.50.60">
    <property type="entry name" value="FAD/NAD(P)-binding domain"/>
    <property type="match status" value="1"/>
</dbReference>
<dbReference type="Proteomes" id="UP000247781">
    <property type="component" value="Unassembled WGS sequence"/>
</dbReference>
<evidence type="ECO:0000256" key="3">
    <source>
        <dbReference type="ARBA" id="ARBA00022630"/>
    </source>
</evidence>
<dbReference type="InterPro" id="IPR036249">
    <property type="entry name" value="Thioredoxin-like_sf"/>
</dbReference>
<dbReference type="Gene3D" id="3.40.30.120">
    <property type="match status" value="1"/>
</dbReference>
<proteinExistence type="inferred from homology"/>
<dbReference type="InterPro" id="IPR050641">
    <property type="entry name" value="RIFMO-like"/>
</dbReference>
<name>A0A318HA99_9MYCO</name>
<gene>
    <name evidence="6" type="ORF">C8E89_13432</name>
</gene>
<dbReference type="EMBL" id="QJJU01000034">
    <property type="protein sequence ID" value="PXX00380.1"/>
    <property type="molecule type" value="Genomic_DNA"/>
</dbReference>
<keyword evidence="7" id="KW-1185">Reference proteome</keyword>
<dbReference type="InterPro" id="IPR002938">
    <property type="entry name" value="FAD-bd"/>
</dbReference>
<evidence type="ECO:0000259" key="5">
    <source>
        <dbReference type="Pfam" id="PF01494"/>
    </source>
</evidence>
<dbReference type="SUPFAM" id="SSF51905">
    <property type="entry name" value="FAD/NAD(P)-binding domain"/>
    <property type="match status" value="1"/>
</dbReference>
<dbReference type="GO" id="GO:0071949">
    <property type="term" value="F:FAD binding"/>
    <property type="evidence" value="ECO:0007669"/>
    <property type="project" value="InterPro"/>
</dbReference>
<dbReference type="Gene3D" id="3.30.70.2450">
    <property type="match status" value="1"/>
</dbReference>
<organism evidence="6 7">
    <name type="scientific">Mycolicibacterium moriokaense</name>
    <dbReference type="NCBI Taxonomy" id="39691"/>
    <lineage>
        <taxon>Bacteria</taxon>
        <taxon>Bacillati</taxon>
        <taxon>Actinomycetota</taxon>
        <taxon>Actinomycetes</taxon>
        <taxon>Mycobacteriales</taxon>
        <taxon>Mycobacteriaceae</taxon>
        <taxon>Mycolicibacterium</taxon>
    </lineage>
</organism>
<dbReference type="InterPro" id="IPR036188">
    <property type="entry name" value="FAD/NAD-bd_sf"/>
</dbReference>
<evidence type="ECO:0000256" key="2">
    <source>
        <dbReference type="ARBA" id="ARBA00007801"/>
    </source>
</evidence>
<comment type="caution">
    <text evidence="6">The sequence shown here is derived from an EMBL/GenBank/DDBJ whole genome shotgun (WGS) entry which is preliminary data.</text>
</comment>
<evidence type="ECO:0000256" key="4">
    <source>
        <dbReference type="ARBA" id="ARBA00022827"/>
    </source>
</evidence>
<dbReference type="PANTHER" id="PTHR43004:SF19">
    <property type="entry name" value="BINDING MONOOXYGENASE, PUTATIVE (JCVI)-RELATED"/>
    <property type="match status" value="1"/>
</dbReference>
<comment type="cofactor">
    <cofactor evidence="1">
        <name>FAD</name>
        <dbReference type="ChEBI" id="CHEBI:57692"/>
    </cofactor>
</comment>
<reference evidence="7" key="1">
    <citation type="submission" date="2018-05" db="EMBL/GenBank/DDBJ databases">
        <authorList>
            <person name="Deangelis K."/>
            <person name="Huntemann M."/>
            <person name="Clum A."/>
            <person name="Pillay M."/>
            <person name="Palaniappan K."/>
            <person name="Varghese N."/>
            <person name="Mikhailova N."/>
            <person name="Stamatis D."/>
            <person name="Reddy T."/>
            <person name="Daum C."/>
            <person name="Shapiro N."/>
            <person name="Ivanova N."/>
            <person name="Kyrpides N."/>
            <person name="Woyke T."/>
        </authorList>
    </citation>
    <scope>NUCLEOTIDE SEQUENCE [LARGE SCALE GENOMIC DNA]</scope>
    <source>
        <strain evidence="7">GAS496</strain>
    </source>
</reference>
<accession>A0A318HA99</accession>
<sequence>MNPRKRTGVIVVGAGPTGLVVATELARRGVPVRIIDQSAERMPVTESRALGVHAPTMEMLDTLGVADTLLDEGRALGKVHLYRDDGHRTGSIGLDELDVPYPFMLTLTQGRVERILEANLARYGVHVESSTELVALRQGADEVYAHLRDAEGNRVELVGDYLIGCDGAHSRVRREIGVGWSYKSGLDNYILADVRIDWKHRPLDEDALNMILSPRGAVYIGRLPEENRWRIVASVPGTSVLPRPDLAAVQQAVDAQSLHARLSDPSWLSSYRYAYGVVSHLRRGQVFLAGDAAHVHSPVGAQGMNTGIQDAFNLGWKLALVYQGVLDKGLLDTYHAERHPVVAELVRSTRTQEQVMELHQPALAQLRDEVITLVTGRPQSHSRLADFVSRSSVGYRSTTSVGSWRQSLAQRVDAALQGSPYPSAAERRTFNAGPEAGARVPDATLLVDSTGQPRRLHRILNENDGYKLLLFGGSSARNTRSAELGVLAARVAQRYGALIRPILISRTPSHSDFGVCDPHANAHRAFGAAYECLYLIRPDGYIAFRAQPADLPPLYEFLLQRLALRAAPQRNSASASSAKLSRHATNSHVVELPTQADFHLTPEEYTA</sequence>
<dbReference type="PANTHER" id="PTHR43004">
    <property type="entry name" value="TRK SYSTEM POTASSIUM UPTAKE PROTEIN"/>
    <property type="match status" value="1"/>
</dbReference>
<dbReference type="Pfam" id="PF01494">
    <property type="entry name" value="FAD_binding_3"/>
    <property type="match status" value="1"/>
</dbReference>
<reference evidence="6 7" key="2">
    <citation type="submission" date="2018-06" db="EMBL/GenBank/DDBJ databases">
        <title>Sequencing of bacterial isolates from soil warming experiment in Harvard Forest, Massachusetts, USA.</title>
        <authorList>
            <person name="Deangelis K.PhD."/>
        </authorList>
    </citation>
    <scope>NUCLEOTIDE SEQUENCE [LARGE SCALE GENOMIC DNA]</scope>
    <source>
        <strain evidence="6 7">GAS496</strain>
    </source>
</reference>
<protein>
    <submittedName>
        <fullName evidence="6">2-polyprenyl-6-methoxyphenol hydroxylase-like FAD-dependent oxidoreductase</fullName>
    </submittedName>
</protein>
<keyword evidence="3" id="KW-0285">Flavoprotein</keyword>
<feature type="domain" description="FAD-binding" evidence="5">
    <location>
        <begin position="7"/>
        <end position="348"/>
    </location>
</feature>
<dbReference type="SUPFAM" id="SSF52833">
    <property type="entry name" value="Thioredoxin-like"/>
    <property type="match status" value="1"/>
</dbReference>